<evidence type="ECO:0000313" key="2">
    <source>
        <dbReference type="Proteomes" id="UP000654345"/>
    </source>
</evidence>
<protein>
    <submittedName>
        <fullName evidence="1">Uncharacterized protein</fullName>
    </submittedName>
</protein>
<comment type="caution">
    <text evidence="1">The sequence shown here is derived from an EMBL/GenBank/DDBJ whole genome shotgun (WGS) entry which is preliminary data.</text>
</comment>
<accession>A0ABQ3UP78</accession>
<organism evidence="1 2">
    <name type="scientific">Ktedonobacter robiniae</name>
    <dbReference type="NCBI Taxonomy" id="2778365"/>
    <lineage>
        <taxon>Bacteria</taxon>
        <taxon>Bacillati</taxon>
        <taxon>Chloroflexota</taxon>
        <taxon>Ktedonobacteria</taxon>
        <taxon>Ktedonobacterales</taxon>
        <taxon>Ktedonobacteraceae</taxon>
        <taxon>Ktedonobacter</taxon>
    </lineage>
</organism>
<dbReference type="Proteomes" id="UP000654345">
    <property type="component" value="Unassembled WGS sequence"/>
</dbReference>
<dbReference type="RefSeq" id="WP_201371187.1">
    <property type="nucleotide sequence ID" value="NZ_BNJG01000001.1"/>
</dbReference>
<proteinExistence type="predicted"/>
<name>A0ABQ3UP78_9CHLR</name>
<sequence length="77" mass="8592">MLDHQLMWLYPLTVNDELISLVSYRFQAQAQIFCSLVEELITESDIGGELVSLAQTAEVLPLIASSIFDFATNIESV</sequence>
<gene>
    <name evidence="1" type="ORF">KSB_29560</name>
</gene>
<evidence type="ECO:0000313" key="1">
    <source>
        <dbReference type="EMBL" id="GHO54481.1"/>
    </source>
</evidence>
<keyword evidence="2" id="KW-1185">Reference proteome</keyword>
<reference evidence="1 2" key="1">
    <citation type="journal article" date="2021" name="Int. J. Syst. Evol. Microbiol.">
        <title>Reticulibacter mediterranei gen. nov., sp. nov., within the new family Reticulibacteraceae fam. nov., and Ktedonospora formicarum gen. nov., sp. nov., Ktedonobacter robiniae sp. nov., Dictyobacter formicarum sp. nov. and Dictyobacter arantiisoli sp. nov., belonging to the class Ktedonobacteria.</title>
        <authorList>
            <person name="Yabe S."/>
            <person name="Zheng Y."/>
            <person name="Wang C.M."/>
            <person name="Sakai Y."/>
            <person name="Abe K."/>
            <person name="Yokota A."/>
            <person name="Donadio S."/>
            <person name="Cavaletti L."/>
            <person name="Monciardini P."/>
        </authorList>
    </citation>
    <scope>NUCLEOTIDE SEQUENCE [LARGE SCALE GENOMIC DNA]</scope>
    <source>
        <strain evidence="1 2">SOSP1-30</strain>
    </source>
</reference>
<dbReference type="EMBL" id="BNJG01000001">
    <property type="protein sequence ID" value="GHO54481.1"/>
    <property type="molecule type" value="Genomic_DNA"/>
</dbReference>